<name>A0AAV4N8E9_CAEEX</name>
<evidence type="ECO:0000313" key="1">
    <source>
        <dbReference type="EMBL" id="GIX80953.1"/>
    </source>
</evidence>
<dbReference type="Proteomes" id="UP001054945">
    <property type="component" value="Unassembled WGS sequence"/>
</dbReference>
<comment type="caution">
    <text evidence="1">The sequence shown here is derived from an EMBL/GenBank/DDBJ whole genome shotgun (WGS) entry which is preliminary data.</text>
</comment>
<gene>
    <name evidence="1" type="ORF">CEXT_352491</name>
</gene>
<accession>A0AAV4N8E9</accession>
<organism evidence="1 2">
    <name type="scientific">Caerostris extrusa</name>
    <name type="common">Bark spider</name>
    <name type="synonym">Caerostris bankana</name>
    <dbReference type="NCBI Taxonomy" id="172846"/>
    <lineage>
        <taxon>Eukaryota</taxon>
        <taxon>Metazoa</taxon>
        <taxon>Ecdysozoa</taxon>
        <taxon>Arthropoda</taxon>
        <taxon>Chelicerata</taxon>
        <taxon>Arachnida</taxon>
        <taxon>Araneae</taxon>
        <taxon>Araneomorphae</taxon>
        <taxon>Entelegynae</taxon>
        <taxon>Araneoidea</taxon>
        <taxon>Araneidae</taxon>
        <taxon>Caerostris</taxon>
    </lineage>
</organism>
<reference evidence="1 2" key="1">
    <citation type="submission" date="2021-06" db="EMBL/GenBank/DDBJ databases">
        <title>Caerostris extrusa draft genome.</title>
        <authorList>
            <person name="Kono N."/>
            <person name="Arakawa K."/>
        </authorList>
    </citation>
    <scope>NUCLEOTIDE SEQUENCE [LARGE SCALE GENOMIC DNA]</scope>
</reference>
<keyword evidence="2" id="KW-1185">Reference proteome</keyword>
<protein>
    <submittedName>
        <fullName evidence="1">Uncharacterized protein</fullName>
    </submittedName>
</protein>
<dbReference type="AlphaFoldDB" id="A0AAV4N8E9"/>
<evidence type="ECO:0000313" key="2">
    <source>
        <dbReference type="Proteomes" id="UP001054945"/>
    </source>
</evidence>
<dbReference type="EMBL" id="BPLR01003076">
    <property type="protein sequence ID" value="GIX80953.1"/>
    <property type="molecule type" value="Genomic_DNA"/>
</dbReference>
<sequence>MHFLKQITLSSDNSWKPPTHDYHCRLKQKTFLEAFPPPSGIRRLACGVVRTPVSRSGLLRIQRTIPRLVQAVNRPAFRASRGIYQNICSPTVRPSAFGREPLGMGELDRRCCIW</sequence>
<proteinExistence type="predicted"/>